<keyword evidence="2" id="KW-1185">Reference proteome</keyword>
<protein>
    <submittedName>
        <fullName evidence="1">Uncharacterized protein</fullName>
    </submittedName>
</protein>
<comment type="caution">
    <text evidence="1">The sequence shown here is derived from an EMBL/GenBank/DDBJ whole genome shotgun (WGS) entry which is preliminary data.</text>
</comment>
<evidence type="ECO:0000313" key="1">
    <source>
        <dbReference type="EMBL" id="VCX41307.1"/>
    </source>
</evidence>
<dbReference type="AlphaFoldDB" id="A0A9X9MBC7"/>
<evidence type="ECO:0000313" key="2">
    <source>
        <dbReference type="Proteomes" id="UP000269945"/>
    </source>
</evidence>
<organism evidence="1 2">
    <name type="scientific">Gulo gulo</name>
    <name type="common">Wolverine</name>
    <name type="synonym">Gluton</name>
    <dbReference type="NCBI Taxonomy" id="48420"/>
    <lineage>
        <taxon>Eukaryota</taxon>
        <taxon>Metazoa</taxon>
        <taxon>Chordata</taxon>
        <taxon>Craniata</taxon>
        <taxon>Vertebrata</taxon>
        <taxon>Euteleostomi</taxon>
        <taxon>Mammalia</taxon>
        <taxon>Eutheria</taxon>
        <taxon>Laurasiatheria</taxon>
        <taxon>Carnivora</taxon>
        <taxon>Caniformia</taxon>
        <taxon>Musteloidea</taxon>
        <taxon>Mustelidae</taxon>
        <taxon>Guloninae</taxon>
        <taxon>Gulo</taxon>
    </lineage>
</organism>
<name>A0A9X9MBC7_GULGU</name>
<accession>A0A9X9MBC7</accession>
<dbReference type="EMBL" id="CYRY02045773">
    <property type="protein sequence ID" value="VCX41307.1"/>
    <property type="molecule type" value="Genomic_DNA"/>
</dbReference>
<proteinExistence type="predicted"/>
<dbReference type="Proteomes" id="UP000269945">
    <property type="component" value="Unassembled WGS sequence"/>
</dbReference>
<gene>
    <name evidence="1" type="ORF">BN2614_LOCUS1</name>
</gene>
<reference evidence="1 2" key="1">
    <citation type="submission" date="2018-10" db="EMBL/GenBank/DDBJ databases">
        <authorList>
            <person name="Ekblom R."/>
            <person name="Jareborg N."/>
        </authorList>
    </citation>
    <scope>NUCLEOTIDE SEQUENCE [LARGE SCALE GENOMIC DNA]</scope>
    <source>
        <tissue evidence="1">Muscle</tissue>
    </source>
</reference>
<feature type="non-terminal residue" evidence="1">
    <location>
        <position position="94"/>
    </location>
</feature>
<sequence length="94" mass="10609">MSTTQAQWSASPQRLLEDYQDPKEALHISSSPCSFRRMTGFICKISYCISDVGDSRGPPHRKPFPPWTPEVPVTAVGRVWGYLLESSKENLKEP</sequence>